<dbReference type="InParanoid" id="A0A6P8HAX9"/>
<protein>
    <submittedName>
        <fullName evidence="3">Uncharacterized protein LOC116287150</fullName>
    </submittedName>
</protein>
<evidence type="ECO:0000256" key="1">
    <source>
        <dbReference type="SAM" id="SignalP"/>
    </source>
</evidence>
<feature type="chain" id="PRO_5027976461" evidence="1">
    <location>
        <begin position="22"/>
        <end position="318"/>
    </location>
</feature>
<proteinExistence type="predicted"/>
<keyword evidence="2" id="KW-1185">Reference proteome</keyword>
<evidence type="ECO:0000313" key="2">
    <source>
        <dbReference type="Proteomes" id="UP000515163"/>
    </source>
</evidence>
<keyword evidence="1" id="KW-0732">Signal</keyword>
<dbReference type="RefSeq" id="XP_031549650.1">
    <property type="nucleotide sequence ID" value="XM_031693790.1"/>
</dbReference>
<organism evidence="2 3">
    <name type="scientific">Actinia tenebrosa</name>
    <name type="common">Australian red waratah sea anemone</name>
    <dbReference type="NCBI Taxonomy" id="6105"/>
    <lineage>
        <taxon>Eukaryota</taxon>
        <taxon>Metazoa</taxon>
        <taxon>Cnidaria</taxon>
        <taxon>Anthozoa</taxon>
        <taxon>Hexacorallia</taxon>
        <taxon>Actiniaria</taxon>
        <taxon>Actiniidae</taxon>
        <taxon>Actinia</taxon>
    </lineage>
</organism>
<reference evidence="3" key="1">
    <citation type="submission" date="2025-08" db="UniProtKB">
        <authorList>
            <consortium name="RefSeq"/>
        </authorList>
    </citation>
    <scope>IDENTIFICATION</scope>
    <source>
        <tissue evidence="3">Tentacle</tissue>
    </source>
</reference>
<dbReference type="KEGG" id="aten:116287150"/>
<feature type="signal peptide" evidence="1">
    <location>
        <begin position="1"/>
        <end position="21"/>
    </location>
</feature>
<evidence type="ECO:0000313" key="3">
    <source>
        <dbReference type="RefSeq" id="XP_031549650.1"/>
    </source>
</evidence>
<dbReference type="GeneID" id="116287150"/>
<name>A0A6P8HAX9_ACTTE</name>
<gene>
    <name evidence="3" type="primary">LOC116287150</name>
</gene>
<dbReference type="OrthoDB" id="10289068at2759"/>
<accession>A0A6P8HAX9</accession>
<dbReference type="AlphaFoldDB" id="A0A6P8HAX9"/>
<sequence>MQFIVLVVVVFAYGVVQVVDAQQVLTVQVAYFSGRPDPKWKVTPTSPNYANIIKAYNNAKNTKMTFPLTNMPNKFGYRGLVIREGANKQDLKLVVGLKTKQLQKLLLQSAPKGNLNPTLLKKIASAIEQGVQPANIGRKKRYTLEFPAEGSESNWIKPLFMRENNCYNYANDVLNIGETLPAEPGVGGGQIYAKITPAEIKAAAIRDGLVEKPAGPGDAIPNIEEAEGHLVALFVAEGDDSDYHWLRRDGNLKWSHKQGHILSMRPPTNKDANGAEIKDPRTAAMIYGENSPQYKFVCFMSSNKDTVKIIGLPRPEDD</sequence>
<dbReference type="Proteomes" id="UP000515163">
    <property type="component" value="Unplaced"/>
</dbReference>